<sequence>MHHLMLPTLSFAVPFLCLLLLMKDKVDSVDLLAPEEVTASPGGLVKVACQYDLQFKERPKYWCKGSVYEFCRVLVKTTSRTQHDRYFIADDRAAGVFTVTMTSLVESDEDKYWCVISRYGRNIFKGVRLVITQTVVNVIILSASSSLEEINFLISPLQKINTFRKNNFSVVCCSIHTHLLPEDTNIFCYQNYSINSRN</sequence>
<evidence type="ECO:0000259" key="5">
    <source>
        <dbReference type="SMART" id="SM00409"/>
    </source>
</evidence>
<dbReference type="CDD" id="cd05716">
    <property type="entry name" value="IgV_pIgR_like"/>
    <property type="match status" value="1"/>
</dbReference>
<dbReference type="AlphaFoldDB" id="A0A3B3WBC8"/>
<evidence type="ECO:0000256" key="3">
    <source>
        <dbReference type="ARBA" id="ARBA00023136"/>
    </source>
</evidence>
<dbReference type="STRING" id="48701.ENSPMEP00000000210"/>
<feature type="signal peptide" evidence="4">
    <location>
        <begin position="1"/>
        <end position="28"/>
    </location>
</feature>
<accession>A0A3B3WBC8</accession>
<name>A0A3B3WBC8_9TELE</name>
<dbReference type="InterPro" id="IPR050671">
    <property type="entry name" value="CD300_family_receptors"/>
</dbReference>
<dbReference type="InterPro" id="IPR036179">
    <property type="entry name" value="Ig-like_dom_sf"/>
</dbReference>
<dbReference type="SMART" id="SM00409">
    <property type="entry name" value="IG"/>
    <property type="match status" value="1"/>
</dbReference>
<keyword evidence="7" id="KW-1185">Reference proteome</keyword>
<dbReference type="InterPro" id="IPR003599">
    <property type="entry name" value="Ig_sub"/>
</dbReference>
<dbReference type="GO" id="GO:0005886">
    <property type="term" value="C:plasma membrane"/>
    <property type="evidence" value="ECO:0007669"/>
    <property type="project" value="TreeGrafter"/>
</dbReference>
<keyword evidence="2" id="KW-0812">Transmembrane</keyword>
<keyword evidence="4" id="KW-0732">Signal</keyword>
<evidence type="ECO:0000313" key="6">
    <source>
        <dbReference type="Ensembl" id="ENSPMEP00000000210.1"/>
    </source>
</evidence>
<protein>
    <recommendedName>
        <fullName evidence="5">Immunoglobulin domain-containing protein</fullName>
    </recommendedName>
</protein>
<dbReference type="Proteomes" id="UP000261480">
    <property type="component" value="Unplaced"/>
</dbReference>
<evidence type="ECO:0000313" key="7">
    <source>
        <dbReference type="Proteomes" id="UP000261480"/>
    </source>
</evidence>
<dbReference type="InterPro" id="IPR013783">
    <property type="entry name" value="Ig-like_fold"/>
</dbReference>
<keyword evidence="3" id="KW-0472">Membrane</keyword>
<dbReference type="Pfam" id="PF07686">
    <property type="entry name" value="V-set"/>
    <property type="match status" value="1"/>
</dbReference>
<proteinExistence type="predicted"/>
<dbReference type="SUPFAM" id="SSF48726">
    <property type="entry name" value="Immunoglobulin"/>
    <property type="match status" value="1"/>
</dbReference>
<evidence type="ECO:0000256" key="4">
    <source>
        <dbReference type="SAM" id="SignalP"/>
    </source>
</evidence>
<feature type="chain" id="PRO_5017348308" description="Immunoglobulin domain-containing protein" evidence="4">
    <location>
        <begin position="29"/>
        <end position="198"/>
    </location>
</feature>
<reference evidence="6" key="1">
    <citation type="submission" date="2025-08" db="UniProtKB">
        <authorList>
            <consortium name="Ensembl"/>
        </authorList>
    </citation>
    <scope>IDENTIFICATION</scope>
</reference>
<reference evidence="6" key="2">
    <citation type="submission" date="2025-09" db="UniProtKB">
        <authorList>
            <consortium name="Ensembl"/>
        </authorList>
    </citation>
    <scope>IDENTIFICATION</scope>
</reference>
<feature type="domain" description="Immunoglobulin" evidence="5">
    <location>
        <begin position="34"/>
        <end position="132"/>
    </location>
</feature>
<dbReference type="Ensembl" id="ENSPMET00000016269.1">
    <property type="protein sequence ID" value="ENSPMEP00000000210.1"/>
    <property type="gene ID" value="ENSPMEG00000000961.1"/>
</dbReference>
<comment type="subcellular location">
    <subcellularLocation>
        <location evidence="1">Membrane</location>
    </subcellularLocation>
</comment>
<evidence type="ECO:0000256" key="2">
    <source>
        <dbReference type="ARBA" id="ARBA00022692"/>
    </source>
</evidence>
<dbReference type="InterPro" id="IPR013106">
    <property type="entry name" value="Ig_V-set"/>
</dbReference>
<dbReference type="PANTHER" id="PTHR11860">
    <property type="entry name" value="POLYMERIC-IMMUNOGLOBULIN RECEPTOR"/>
    <property type="match status" value="1"/>
</dbReference>
<dbReference type="GO" id="GO:0004888">
    <property type="term" value="F:transmembrane signaling receptor activity"/>
    <property type="evidence" value="ECO:0007669"/>
    <property type="project" value="TreeGrafter"/>
</dbReference>
<evidence type="ECO:0000256" key="1">
    <source>
        <dbReference type="ARBA" id="ARBA00004370"/>
    </source>
</evidence>
<organism evidence="6 7">
    <name type="scientific">Poecilia mexicana</name>
    <dbReference type="NCBI Taxonomy" id="48701"/>
    <lineage>
        <taxon>Eukaryota</taxon>
        <taxon>Metazoa</taxon>
        <taxon>Chordata</taxon>
        <taxon>Craniata</taxon>
        <taxon>Vertebrata</taxon>
        <taxon>Euteleostomi</taxon>
        <taxon>Actinopterygii</taxon>
        <taxon>Neopterygii</taxon>
        <taxon>Teleostei</taxon>
        <taxon>Neoteleostei</taxon>
        <taxon>Acanthomorphata</taxon>
        <taxon>Ovalentaria</taxon>
        <taxon>Atherinomorphae</taxon>
        <taxon>Cyprinodontiformes</taxon>
        <taxon>Poeciliidae</taxon>
        <taxon>Poeciliinae</taxon>
        <taxon>Poecilia</taxon>
    </lineage>
</organism>
<dbReference type="PANTHER" id="PTHR11860:SF111">
    <property type="entry name" value="IMMUNOGLOBULIN SUBTYPE DOMAIN-CONTAINING PROTEIN"/>
    <property type="match status" value="1"/>
</dbReference>
<dbReference type="Gene3D" id="2.60.40.10">
    <property type="entry name" value="Immunoglobulins"/>
    <property type="match status" value="1"/>
</dbReference>